<proteinExistence type="inferred from homology"/>
<dbReference type="PANTHER" id="PTHR33048">
    <property type="entry name" value="PTH11-LIKE INTEGRAL MEMBRANE PROTEIN (AFU_ORTHOLOGUE AFUA_5G11245)"/>
    <property type="match status" value="1"/>
</dbReference>
<sequence>MARQQEASCERDQMLRLEKLLGIAFEANYVDPETRRPLALAVIIPMTALVITFISCRFYSRSVLIYALGWDDWTMLLAAILSVGNNMMIVISMLPKYQMGYHLWDIRPKILYGAMKAAQMGMATQLLFTAIITLMEVPILLTYLRIFPSRMNKWFCRIMLVYTISLNVSCFFVTLFQCSQASTYWEIFKYIGKTKCLGIGAIYYFHSSQNMFSDFIIFVWPAKDLLNAQISFRQRVTLICMFSMGVIVFIADIVRVYFTHLYLISYNVFWHGDESFIIISVESGVGFVCGCLPGCQPLMNRMFPRVFADTFQSSSYPRPSAQNQTRQLRRVVPLQQSGAPEQGSYQIRSLGLDGSDVVLTKTRRDVHYNRPAPPRPSQSQRGLTSPSQVGFSGNRASSKELDAICSASTELMILQQASVHSDSYAMHM</sequence>
<keyword evidence="2 7" id="KW-0812">Transmembrane</keyword>
<gene>
    <name evidence="9" type="ORF">K458DRAFT_439887</name>
</gene>
<keyword evidence="3 7" id="KW-1133">Transmembrane helix</keyword>
<keyword evidence="4 7" id="KW-0472">Membrane</keyword>
<feature type="domain" description="Rhodopsin" evidence="8">
    <location>
        <begin position="57"/>
        <end position="301"/>
    </location>
</feature>
<feature type="transmembrane region" description="Helical" evidence="7">
    <location>
        <begin position="72"/>
        <end position="94"/>
    </location>
</feature>
<feature type="region of interest" description="Disordered" evidence="6">
    <location>
        <begin position="363"/>
        <end position="395"/>
    </location>
</feature>
<comment type="similarity">
    <text evidence="5">Belongs to the SAT4 family.</text>
</comment>
<feature type="transmembrane region" description="Helical" evidence="7">
    <location>
        <begin position="154"/>
        <end position="175"/>
    </location>
</feature>
<feature type="transmembrane region" description="Helical" evidence="7">
    <location>
        <begin position="236"/>
        <end position="256"/>
    </location>
</feature>
<protein>
    <recommendedName>
        <fullName evidence="8">Rhodopsin domain-containing protein</fullName>
    </recommendedName>
</protein>
<dbReference type="OrthoDB" id="5401779at2759"/>
<dbReference type="PANTHER" id="PTHR33048:SF129">
    <property type="entry name" value="INTEGRAL MEMBRANE PROTEIN-RELATED"/>
    <property type="match status" value="1"/>
</dbReference>
<feature type="transmembrane region" description="Helical" evidence="7">
    <location>
        <begin position="126"/>
        <end position="147"/>
    </location>
</feature>
<organism evidence="9 10">
    <name type="scientific">Lentithecium fluviatile CBS 122367</name>
    <dbReference type="NCBI Taxonomy" id="1168545"/>
    <lineage>
        <taxon>Eukaryota</taxon>
        <taxon>Fungi</taxon>
        <taxon>Dikarya</taxon>
        <taxon>Ascomycota</taxon>
        <taxon>Pezizomycotina</taxon>
        <taxon>Dothideomycetes</taxon>
        <taxon>Pleosporomycetidae</taxon>
        <taxon>Pleosporales</taxon>
        <taxon>Massarineae</taxon>
        <taxon>Lentitheciaceae</taxon>
        <taxon>Lentithecium</taxon>
    </lineage>
</organism>
<feature type="transmembrane region" description="Helical" evidence="7">
    <location>
        <begin position="38"/>
        <end position="60"/>
    </location>
</feature>
<dbReference type="Pfam" id="PF20684">
    <property type="entry name" value="Fung_rhodopsin"/>
    <property type="match status" value="1"/>
</dbReference>
<evidence type="ECO:0000313" key="10">
    <source>
        <dbReference type="Proteomes" id="UP000799291"/>
    </source>
</evidence>
<evidence type="ECO:0000256" key="3">
    <source>
        <dbReference type="ARBA" id="ARBA00022989"/>
    </source>
</evidence>
<reference evidence="9" key="1">
    <citation type="journal article" date="2020" name="Stud. Mycol.">
        <title>101 Dothideomycetes genomes: a test case for predicting lifestyles and emergence of pathogens.</title>
        <authorList>
            <person name="Haridas S."/>
            <person name="Albert R."/>
            <person name="Binder M."/>
            <person name="Bloem J."/>
            <person name="Labutti K."/>
            <person name="Salamov A."/>
            <person name="Andreopoulos B."/>
            <person name="Baker S."/>
            <person name="Barry K."/>
            <person name="Bills G."/>
            <person name="Bluhm B."/>
            <person name="Cannon C."/>
            <person name="Castanera R."/>
            <person name="Culley D."/>
            <person name="Daum C."/>
            <person name="Ezra D."/>
            <person name="Gonzalez J."/>
            <person name="Henrissat B."/>
            <person name="Kuo A."/>
            <person name="Liang C."/>
            <person name="Lipzen A."/>
            <person name="Lutzoni F."/>
            <person name="Magnuson J."/>
            <person name="Mondo S."/>
            <person name="Nolan M."/>
            <person name="Ohm R."/>
            <person name="Pangilinan J."/>
            <person name="Park H.-J."/>
            <person name="Ramirez L."/>
            <person name="Alfaro M."/>
            <person name="Sun H."/>
            <person name="Tritt A."/>
            <person name="Yoshinaga Y."/>
            <person name="Zwiers L.-H."/>
            <person name="Turgeon B."/>
            <person name="Goodwin S."/>
            <person name="Spatafora J."/>
            <person name="Crous P."/>
            <person name="Grigoriev I."/>
        </authorList>
    </citation>
    <scope>NUCLEOTIDE SEQUENCE</scope>
    <source>
        <strain evidence="9">CBS 122367</strain>
    </source>
</reference>
<evidence type="ECO:0000259" key="8">
    <source>
        <dbReference type="Pfam" id="PF20684"/>
    </source>
</evidence>
<evidence type="ECO:0000256" key="2">
    <source>
        <dbReference type="ARBA" id="ARBA00022692"/>
    </source>
</evidence>
<evidence type="ECO:0000256" key="5">
    <source>
        <dbReference type="ARBA" id="ARBA00038359"/>
    </source>
</evidence>
<feature type="compositionally biased region" description="Polar residues" evidence="6">
    <location>
        <begin position="382"/>
        <end position="395"/>
    </location>
</feature>
<keyword evidence="10" id="KW-1185">Reference proteome</keyword>
<dbReference type="AlphaFoldDB" id="A0A6G1JGF0"/>
<evidence type="ECO:0000256" key="6">
    <source>
        <dbReference type="SAM" id="MobiDB-lite"/>
    </source>
</evidence>
<dbReference type="Proteomes" id="UP000799291">
    <property type="component" value="Unassembled WGS sequence"/>
</dbReference>
<dbReference type="GO" id="GO:0016020">
    <property type="term" value="C:membrane"/>
    <property type="evidence" value="ECO:0007669"/>
    <property type="project" value="UniProtKB-SubCell"/>
</dbReference>
<feature type="transmembrane region" description="Helical" evidence="7">
    <location>
        <begin position="276"/>
        <end position="295"/>
    </location>
</feature>
<dbReference type="InterPro" id="IPR049326">
    <property type="entry name" value="Rhodopsin_dom_fungi"/>
</dbReference>
<evidence type="ECO:0000256" key="1">
    <source>
        <dbReference type="ARBA" id="ARBA00004141"/>
    </source>
</evidence>
<comment type="subcellular location">
    <subcellularLocation>
        <location evidence="1">Membrane</location>
        <topology evidence="1">Multi-pass membrane protein</topology>
    </subcellularLocation>
</comment>
<dbReference type="InterPro" id="IPR052337">
    <property type="entry name" value="SAT4-like"/>
</dbReference>
<evidence type="ECO:0000313" key="9">
    <source>
        <dbReference type="EMBL" id="KAF2689632.1"/>
    </source>
</evidence>
<evidence type="ECO:0000256" key="7">
    <source>
        <dbReference type="SAM" id="Phobius"/>
    </source>
</evidence>
<accession>A0A6G1JGF0</accession>
<dbReference type="EMBL" id="MU005572">
    <property type="protein sequence ID" value="KAF2689632.1"/>
    <property type="molecule type" value="Genomic_DNA"/>
</dbReference>
<evidence type="ECO:0000256" key="4">
    <source>
        <dbReference type="ARBA" id="ARBA00023136"/>
    </source>
</evidence>
<name>A0A6G1JGF0_9PLEO</name>